<evidence type="ECO:0000313" key="6">
    <source>
        <dbReference type="EMBL" id="KAF7283793.1"/>
    </source>
</evidence>
<dbReference type="InterPro" id="IPR008921">
    <property type="entry name" value="DNA_pol3_clamp-load_cplx_C"/>
</dbReference>
<dbReference type="GO" id="GO:0006261">
    <property type="term" value="P:DNA-templated DNA replication"/>
    <property type="evidence" value="ECO:0007669"/>
    <property type="project" value="TreeGrafter"/>
</dbReference>
<dbReference type="CDD" id="cd00009">
    <property type="entry name" value="AAA"/>
    <property type="match status" value="1"/>
</dbReference>
<feature type="domain" description="AAA+ ATPase" evidence="5">
    <location>
        <begin position="64"/>
        <end position="198"/>
    </location>
</feature>
<keyword evidence="3" id="KW-0547">Nucleotide-binding</keyword>
<keyword evidence="2" id="KW-0235">DNA replication</keyword>
<dbReference type="FunFam" id="3.40.50.300:FF:000129">
    <property type="entry name" value="Replication factor C subunit 5"/>
    <property type="match status" value="1"/>
</dbReference>
<dbReference type="GO" id="GO:0005524">
    <property type="term" value="F:ATP binding"/>
    <property type="evidence" value="ECO:0007669"/>
    <property type="project" value="UniProtKB-KW"/>
</dbReference>
<dbReference type="GO" id="GO:0006281">
    <property type="term" value="P:DNA repair"/>
    <property type="evidence" value="ECO:0007669"/>
    <property type="project" value="TreeGrafter"/>
</dbReference>
<evidence type="ECO:0000313" key="7">
    <source>
        <dbReference type="Proteomes" id="UP000625711"/>
    </source>
</evidence>
<dbReference type="Gene3D" id="1.10.8.60">
    <property type="match status" value="1"/>
</dbReference>
<dbReference type="InterPro" id="IPR050238">
    <property type="entry name" value="DNA_Rep/Repair_Clamp_Loader"/>
</dbReference>
<comment type="similarity">
    <text evidence="1">Belongs to the activator 1 small subunits family.</text>
</comment>
<dbReference type="Pfam" id="PF00004">
    <property type="entry name" value="AAA"/>
    <property type="match status" value="1"/>
</dbReference>
<reference evidence="6" key="1">
    <citation type="submission" date="2020-08" db="EMBL/GenBank/DDBJ databases">
        <title>Genome sequencing and assembly of the red palm weevil Rhynchophorus ferrugineus.</title>
        <authorList>
            <person name="Dias G.B."/>
            <person name="Bergman C.M."/>
            <person name="Manee M."/>
        </authorList>
    </citation>
    <scope>NUCLEOTIDE SEQUENCE</scope>
    <source>
        <strain evidence="6">AA-2017</strain>
        <tissue evidence="6">Whole larva</tissue>
    </source>
</reference>
<dbReference type="InterPro" id="IPR047854">
    <property type="entry name" value="RFC_lid"/>
</dbReference>
<protein>
    <recommendedName>
        <fullName evidence="5">AAA+ ATPase domain-containing protein</fullName>
    </recommendedName>
</protein>
<dbReference type="SUPFAM" id="SSF48019">
    <property type="entry name" value="post-AAA+ oligomerization domain-like"/>
    <property type="match status" value="1"/>
</dbReference>
<comment type="caution">
    <text evidence="6">The sequence shown here is derived from an EMBL/GenBank/DDBJ whole genome shotgun (WGS) entry which is preliminary data.</text>
</comment>
<name>A0A834ITX3_RHYFE</name>
<proteinExistence type="inferred from homology"/>
<dbReference type="Gene3D" id="3.40.50.300">
    <property type="entry name" value="P-loop containing nucleotide triphosphate hydrolases"/>
    <property type="match status" value="1"/>
</dbReference>
<keyword evidence="4" id="KW-0067">ATP-binding</keyword>
<accession>A0A834ITX3</accession>
<dbReference type="PANTHER" id="PTHR11669">
    <property type="entry name" value="REPLICATION FACTOR C / DNA POLYMERASE III GAMMA-TAU SUBUNIT"/>
    <property type="match status" value="1"/>
</dbReference>
<organism evidence="6 7">
    <name type="scientific">Rhynchophorus ferrugineus</name>
    <name type="common">Red palm weevil</name>
    <name type="synonym">Curculio ferrugineus</name>
    <dbReference type="NCBI Taxonomy" id="354439"/>
    <lineage>
        <taxon>Eukaryota</taxon>
        <taxon>Metazoa</taxon>
        <taxon>Ecdysozoa</taxon>
        <taxon>Arthropoda</taxon>
        <taxon>Hexapoda</taxon>
        <taxon>Insecta</taxon>
        <taxon>Pterygota</taxon>
        <taxon>Neoptera</taxon>
        <taxon>Endopterygota</taxon>
        <taxon>Coleoptera</taxon>
        <taxon>Polyphaga</taxon>
        <taxon>Cucujiformia</taxon>
        <taxon>Curculionidae</taxon>
        <taxon>Dryophthorinae</taxon>
        <taxon>Rhynchophorus</taxon>
    </lineage>
</organism>
<evidence type="ECO:0000256" key="1">
    <source>
        <dbReference type="ARBA" id="ARBA00005378"/>
    </source>
</evidence>
<dbReference type="InterPro" id="IPR003959">
    <property type="entry name" value="ATPase_AAA_core"/>
</dbReference>
<dbReference type="InterPro" id="IPR003593">
    <property type="entry name" value="AAA+_ATPase"/>
</dbReference>
<gene>
    <name evidence="6" type="ORF">GWI33_022833</name>
</gene>
<dbReference type="PANTHER" id="PTHR11669:SF20">
    <property type="entry name" value="REPLICATION FACTOR C SUBUNIT 4"/>
    <property type="match status" value="1"/>
</dbReference>
<keyword evidence="7" id="KW-1185">Reference proteome</keyword>
<evidence type="ECO:0000256" key="4">
    <source>
        <dbReference type="ARBA" id="ARBA00022840"/>
    </source>
</evidence>
<dbReference type="GO" id="GO:0005663">
    <property type="term" value="C:DNA replication factor C complex"/>
    <property type="evidence" value="ECO:0007669"/>
    <property type="project" value="TreeGrafter"/>
</dbReference>
<evidence type="ECO:0000259" key="5">
    <source>
        <dbReference type="SMART" id="SM00382"/>
    </source>
</evidence>
<dbReference type="Proteomes" id="UP000625711">
    <property type="component" value="Unassembled WGS sequence"/>
</dbReference>
<dbReference type="Gene3D" id="1.20.272.10">
    <property type="match status" value="1"/>
</dbReference>
<dbReference type="GO" id="GO:0005634">
    <property type="term" value="C:nucleus"/>
    <property type="evidence" value="ECO:0007669"/>
    <property type="project" value="TreeGrafter"/>
</dbReference>
<dbReference type="CDD" id="cd18140">
    <property type="entry name" value="HLD_clamp_RFC"/>
    <property type="match status" value="1"/>
</dbReference>
<dbReference type="SUPFAM" id="SSF52540">
    <property type="entry name" value="P-loop containing nucleoside triphosphate hydrolases"/>
    <property type="match status" value="1"/>
</dbReference>
<dbReference type="GO" id="GO:0016887">
    <property type="term" value="F:ATP hydrolysis activity"/>
    <property type="evidence" value="ECO:0007669"/>
    <property type="project" value="InterPro"/>
</dbReference>
<dbReference type="GO" id="GO:0003689">
    <property type="term" value="F:DNA clamp loader activity"/>
    <property type="evidence" value="ECO:0007669"/>
    <property type="project" value="TreeGrafter"/>
</dbReference>
<evidence type="ECO:0000256" key="2">
    <source>
        <dbReference type="ARBA" id="ARBA00022705"/>
    </source>
</evidence>
<evidence type="ECO:0000256" key="3">
    <source>
        <dbReference type="ARBA" id="ARBA00022741"/>
    </source>
</evidence>
<dbReference type="AlphaFoldDB" id="A0A834ITX3"/>
<dbReference type="EMBL" id="JAACXV010000086">
    <property type="protein sequence ID" value="KAF7283793.1"/>
    <property type="molecule type" value="Genomic_DNA"/>
</dbReference>
<dbReference type="InterPro" id="IPR027417">
    <property type="entry name" value="P-loop_NTPase"/>
</dbReference>
<dbReference type="SMART" id="SM00382">
    <property type="entry name" value="AAA"/>
    <property type="match status" value="1"/>
</dbReference>
<dbReference type="Pfam" id="PF21960">
    <property type="entry name" value="RCF1-5-like_lid"/>
    <property type="match status" value="1"/>
</dbReference>
<dbReference type="GO" id="GO:0003677">
    <property type="term" value="F:DNA binding"/>
    <property type="evidence" value="ECO:0007669"/>
    <property type="project" value="InterPro"/>
</dbReference>
<sequence length="378" mass="42592">MYSFLKSGTLNDPANVSKPSGSGIQKKKAKKLQWVEKYRPKTVENVVEQKEAVAVLQECITGSDLPNLLFYGPPGTGKTSTILAAAQQLFGDLYKERILELNASDERGIQVIRDKIKQFSQLTVNSNRSDGKKCPPLKIIILDEADAMTTAAQTALRRIMEKEAKTTRFCLLCNYVSKIIEPLTSRCSKFRFKPLNEPFILERLNLICKEEGVLITDEVLKALVKESDGDMRKAITALQSCSNLKGKETYITLQNVYEVLSVIPHKWIIDFLNVCKKKCHISILTNFIKSLEREAYPTHKIFEQLSDNLIEADIDNVLKAEIGDYLASVSYRSSCSRADFIHLLDLAVNMQRILTVPIEQRRLEDKEISNLLTVSGTA</sequence>
<dbReference type="OrthoDB" id="10249205at2759"/>